<dbReference type="Gene3D" id="3.40.50.300">
    <property type="entry name" value="P-loop containing nucleotide triphosphate hydrolases"/>
    <property type="match status" value="1"/>
</dbReference>
<evidence type="ECO:0000313" key="8">
    <source>
        <dbReference type="EMBL" id="CRL00089.1"/>
    </source>
</evidence>
<dbReference type="Pfam" id="PF23242">
    <property type="entry name" value="AAA_lid_TRIP13_C"/>
    <property type="match status" value="1"/>
</dbReference>
<feature type="region of interest" description="Disordered" evidence="6">
    <location>
        <begin position="1"/>
        <end position="35"/>
    </location>
</feature>
<dbReference type="InterPro" id="IPR003960">
    <property type="entry name" value="ATPase_AAA_CS"/>
</dbReference>
<dbReference type="InterPro" id="IPR027417">
    <property type="entry name" value="P-loop_NTPase"/>
</dbReference>
<name>A0A1J1INN0_9DIPT</name>
<evidence type="ECO:0000259" key="7">
    <source>
        <dbReference type="SMART" id="SM00382"/>
    </source>
</evidence>
<dbReference type="Proteomes" id="UP000183832">
    <property type="component" value="Unassembled WGS sequence"/>
</dbReference>
<keyword evidence="2 5" id="KW-0547">Nucleotide-binding</keyword>
<reference evidence="8 9" key="1">
    <citation type="submission" date="2015-04" db="EMBL/GenBank/DDBJ databases">
        <authorList>
            <person name="Syromyatnikov M.Y."/>
            <person name="Popov V.N."/>
        </authorList>
    </citation>
    <scope>NUCLEOTIDE SEQUENCE [LARGE SCALE GENOMIC DNA]</scope>
</reference>
<evidence type="ECO:0000256" key="6">
    <source>
        <dbReference type="SAM" id="MobiDB-lite"/>
    </source>
</evidence>
<dbReference type="EMBL" id="CVRI01000054">
    <property type="protein sequence ID" value="CRL00089.1"/>
    <property type="molecule type" value="Genomic_DNA"/>
</dbReference>
<keyword evidence="4" id="KW-0469">Meiosis</keyword>
<proteinExistence type="inferred from homology"/>
<feature type="domain" description="AAA+ ATPase" evidence="7">
    <location>
        <begin position="261"/>
        <end position="412"/>
    </location>
</feature>
<keyword evidence="3 5" id="KW-0067">ATP-binding</keyword>
<evidence type="ECO:0000256" key="3">
    <source>
        <dbReference type="ARBA" id="ARBA00022840"/>
    </source>
</evidence>
<dbReference type="AlphaFoldDB" id="A0A1J1INN0"/>
<evidence type="ECO:0000256" key="1">
    <source>
        <dbReference type="ARBA" id="ARBA00007271"/>
    </source>
</evidence>
<dbReference type="InterPro" id="IPR044539">
    <property type="entry name" value="Pch2-like"/>
</dbReference>
<dbReference type="STRING" id="568069.A0A1J1INN0"/>
<dbReference type="PROSITE" id="PS00674">
    <property type="entry name" value="AAA"/>
    <property type="match status" value="1"/>
</dbReference>
<protein>
    <submittedName>
        <fullName evidence="8">CLUMA_CG013371, isoform A</fullName>
    </submittedName>
</protein>
<gene>
    <name evidence="8" type="ORF">CLUMA_CG013371</name>
</gene>
<accession>A0A1J1INN0</accession>
<dbReference type="InterPro" id="IPR058249">
    <property type="entry name" value="Pch2_C"/>
</dbReference>
<dbReference type="SUPFAM" id="SSF52540">
    <property type="entry name" value="P-loop containing nucleoside triphosphate hydrolases"/>
    <property type="match status" value="1"/>
</dbReference>
<evidence type="ECO:0000313" key="9">
    <source>
        <dbReference type="Proteomes" id="UP000183832"/>
    </source>
</evidence>
<dbReference type="SMART" id="SM00382">
    <property type="entry name" value="AAA"/>
    <property type="match status" value="1"/>
</dbReference>
<comment type="similarity">
    <text evidence="1">Belongs to the AAA ATPase family. PCH2 subfamily.</text>
</comment>
<evidence type="ECO:0000256" key="4">
    <source>
        <dbReference type="ARBA" id="ARBA00023254"/>
    </source>
</evidence>
<dbReference type="PANTHER" id="PTHR45991:SF1">
    <property type="entry name" value="PACHYTENE CHECKPOINT PROTEIN 2 HOMOLOG"/>
    <property type="match status" value="1"/>
</dbReference>
<dbReference type="InterPro" id="IPR003593">
    <property type="entry name" value="AAA+_ATPase"/>
</dbReference>
<dbReference type="FunFam" id="3.40.50.300:FF:001494">
    <property type="entry name" value="Pachytene checkpoint component Pch2"/>
    <property type="match status" value="1"/>
</dbReference>
<organism evidence="8 9">
    <name type="scientific">Clunio marinus</name>
    <dbReference type="NCBI Taxonomy" id="568069"/>
    <lineage>
        <taxon>Eukaryota</taxon>
        <taxon>Metazoa</taxon>
        <taxon>Ecdysozoa</taxon>
        <taxon>Arthropoda</taxon>
        <taxon>Hexapoda</taxon>
        <taxon>Insecta</taxon>
        <taxon>Pterygota</taxon>
        <taxon>Neoptera</taxon>
        <taxon>Endopterygota</taxon>
        <taxon>Diptera</taxon>
        <taxon>Nematocera</taxon>
        <taxon>Chironomoidea</taxon>
        <taxon>Chironomidae</taxon>
        <taxon>Clunio</taxon>
    </lineage>
</organism>
<dbReference type="Pfam" id="PF00004">
    <property type="entry name" value="AAA"/>
    <property type="match status" value="1"/>
</dbReference>
<dbReference type="GO" id="GO:0016887">
    <property type="term" value="F:ATP hydrolysis activity"/>
    <property type="evidence" value="ECO:0007669"/>
    <property type="project" value="InterPro"/>
</dbReference>
<dbReference type="GO" id="GO:0005524">
    <property type="term" value="F:ATP binding"/>
    <property type="evidence" value="ECO:0007669"/>
    <property type="project" value="UniProtKB-KW"/>
</dbReference>
<dbReference type="OrthoDB" id="10042665at2759"/>
<dbReference type="InterPro" id="IPR001270">
    <property type="entry name" value="ClpA/B"/>
</dbReference>
<evidence type="ECO:0000256" key="2">
    <source>
        <dbReference type="ARBA" id="ARBA00022741"/>
    </source>
</evidence>
<keyword evidence="9" id="KW-1185">Reference proteome</keyword>
<dbReference type="GO" id="GO:0005634">
    <property type="term" value="C:nucleus"/>
    <property type="evidence" value="ECO:0007669"/>
    <property type="project" value="TreeGrafter"/>
</dbReference>
<dbReference type="PRINTS" id="PR00300">
    <property type="entry name" value="CLPPROTEASEA"/>
</dbReference>
<sequence length="530" mass="60367">MEYQNSPLNLIKKEDKKTNRRSSFFNVNPSEEEKKEADRQYLKSLLAERADWIEIIRSNQKKIKKAKSKELPVYDSSILDEEKKKFLEGAIDVQQYVKDLIKILGRIFKCTSRNEPCTDIVTSTSNVPSSIPPSPMPYQQISPAHYVLPQYQPFPVYYPQLIPYAVPSFPYEIGINPEKPVLNCIYFEYHDQGAETESIEGNDDEQVAASTHWMLPNIDETFIDLWESLIYDGNLKEELLDFAQTILLFSQKNINQNIVSCNRLILLHGPPGTGKTSLAKALAQKLSIRMKPTFPFTHLFEINSHSLFSKWFSESGKLVQKMFQQIQEIVETNSSLVCVLIDEVESIAYARGNISNNEPSDSVRVVNAFLTQLDRIKKYPNVLVITTSNLTSSIDHAFLDRADIVTHIVEPSLEAIYKIISSSIIELSEKELINNLKIDERENELKETFQDLQSSLPSATAELMIELSKDSIGLSGRTLRKLPFLAHAIFLKNKNSSTLIEFIIALRSAVNYIKNSKKSLGKSYNQIINE</sequence>
<dbReference type="PANTHER" id="PTHR45991">
    <property type="entry name" value="PACHYTENE CHECKPOINT PROTEIN 2"/>
    <property type="match status" value="1"/>
</dbReference>
<dbReference type="InterPro" id="IPR003959">
    <property type="entry name" value="ATPase_AAA_core"/>
</dbReference>
<evidence type="ECO:0000256" key="5">
    <source>
        <dbReference type="RuleBase" id="RU003651"/>
    </source>
</evidence>
<dbReference type="GO" id="GO:0007131">
    <property type="term" value="P:reciprocal meiotic recombination"/>
    <property type="evidence" value="ECO:0007669"/>
    <property type="project" value="TreeGrafter"/>
</dbReference>
<dbReference type="GO" id="GO:0051598">
    <property type="term" value="P:meiotic recombination checkpoint signaling"/>
    <property type="evidence" value="ECO:0007669"/>
    <property type="project" value="TreeGrafter"/>
</dbReference>
<dbReference type="GO" id="GO:0005694">
    <property type="term" value="C:chromosome"/>
    <property type="evidence" value="ECO:0007669"/>
    <property type="project" value="TreeGrafter"/>
</dbReference>